<dbReference type="EMBL" id="JNBS01003704">
    <property type="protein sequence ID" value="OQR85646.1"/>
    <property type="molecule type" value="Genomic_DNA"/>
</dbReference>
<evidence type="ECO:0000256" key="2">
    <source>
        <dbReference type="ARBA" id="ARBA00004496"/>
    </source>
</evidence>
<dbReference type="AlphaFoldDB" id="A0A1V9YIZ2"/>
<dbReference type="PANTHER" id="PTHR21664:SF1">
    <property type="entry name" value="NUDC DOMAIN-CONTAINING PROTEIN 1"/>
    <property type="match status" value="1"/>
</dbReference>
<evidence type="ECO:0000313" key="6">
    <source>
        <dbReference type="EMBL" id="OQR85646.1"/>
    </source>
</evidence>
<dbReference type="OrthoDB" id="2148490at2759"/>
<dbReference type="GO" id="GO:0005737">
    <property type="term" value="C:cytoplasm"/>
    <property type="evidence" value="ECO:0007669"/>
    <property type="project" value="UniProtKB-SubCell"/>
</dbReference>
<keyword evidence="4" id="KW-0539">Nucleus</keyword>
<proteinExistence type="predicted"/>
<gene>
    <name evidence="6" type="ORF">THRCLA_10668</name>
</gene>
<sequence length="393" mass="42590">MKIEKELLDDEFENYVLAMQGKTSTSVDLDVGVLPPLPIPPAATKEQWNARIFHNALTSDPFHEGSAYFINRHGHIMHVNQTLTLNKVFALPHLASLRTDEQYDNVSLVAVAADMLLLSDGTGDIFVVGTIQPGAPWALLFSGSPLGKPIALQVVDVRLENDHFIHGLVTQLLPTTERNSVYNVSAFTINLHGSSVTSTLLYQGTKAPGYTSFVSASDLLVLVEGPHETKVDLQQATVATSPTNHKRPHAQSMDGAQDEAEGPEVLKCPRAGIGFDGVHSSPHVPVSDLGITDKASPLYSRFVASTTPFSSMETPLHSSKPPAAPVLDESARIEIPTQESILGGFEECDDLDPNASATLYRYSFRDHAFLGRLAINCRQYHFLGASSSPLQSN</sequence>
<reference evidence="6 7" key="1">
    <citation type="journal article" date="2014" name="Genome Biol. Evol.">
        <title>The secreted proteins of Achlya hypogyna and Thraustotheca clavata identify the ancestral oomycete secretome and reveal gene acquisitions by horizontal gene transfer.</title>
        <authorList>
            <person name="Misner I."/>
            <person name="Blouin N."/>
            <person name="Leonard G."/>
            <person name="Richards T.A."/>
            <person name="Lane C.E."/>
        </authorList>
    </citation>
    <scope>NUCLEOTIDE SEQUENCE [LARGE SCALE GENOMIC DNA]</scope>
    <source>
        <strain evidence="6 7">ATCC 34112</strain>
    </source>
</reference>
<dbReference type="PANTHER" id="PTHR21664">
    <property type="entry name" value="CHRONIC MYELOGENOUS LEUKEMIA TUMOR ANTIGEN 66"/>
    <property type="match status" value="1"/>
</dbReference>
<evidence type="ECO:0000256" key="1">
    <source>
        <dbReference type="ARBA" id="ARBA00004123"/>
    </source>
</evidence>
<comment type="caution">
    <text evidence="6">The sequence shown here is derived from an EMBL/GenBank/DDBJ whole genome shotgun (WGS) entry which is preliminary data.</text>
</comment>
<accession>A0A1V9YIZ2</accession>
<evidence type="ECO:0000313" key="7">
    <source>
        <dbReference type="Proteomes" id="UP000243217"/>
    </source>
</evidence>
<dbReference type="GO" id="GO:0005634">
    <property type="term" value="C:nucleus"/>
    <property type="evidence" value="ECO:0007669"/>
    <property type="project" value="UniProtKB-SubCell"/>
</dbReference>
<evidence type="ECO:0000256" key="4">
    <source>
        <dbReference type="ARBA" id="ARBA00023242"/>
    </source>
</evidence>
<comment type="subcellular location">
    <subcellularLocation>
        <location evidence="2">Cytoplasm</location>
    </subcellularLocation>
    <subcellularLocation>
        <location evidence="1">Nucleus</location>
    </subcellularLocation>
</comment>
<evidence type="ECO:0000256" key="5">
    <source>
        <dbReference type="SAM" id="MobiDB-lite"/>
    </source>
</evidence>
<organism evidence="6 7">
    <name type="scientific">Thraustotheca clavata</name>
    <dbReference type="NCBI Taxonomy" id="74557"/>
    <lineage>
        <taxon>Eukaryota</taxon>
        <taxon>Sar</taxon>
        <taxon>Stramenopiles</taxon>
        <taxon>Oomycota</taxon>
        <taxon>Saprolegniomycetes</taxon>
        <taxon>Saprolegniales</taxon>
        <taxon>Achlyaceae</taxon>
        <taxon>Thraustotheca</taxon>
    </lineage>
</organism>
<dbReference type="STRING" id="74557.A0A1V9YIZ2"/>
<keyword evidence="7" id="KW-1185">Reference proteome</keyword>
<keyword evidence="3" id="KW-0963">Cytoplasm</keyword>
<dbReference type="InterPro" id="IPR037895">
    <property type="entry name" value="NUDCD1"/>
</dbReference>
<protein>
    <submittedName>
        <fullName evidence="6">Uncharacterized protein</fullName>
    </submittedName>
</protein>
<evidence type="ECO:0000256" key="3">
    <source>
        <dbReference type="ARBA" id="ARBA00022490"/>
    </source>
</evidence>
<dbReference type="Proteomes" id="UP000243217">
    <property type="component" value="Unassembled WGS sequence"/>
</dbReference>
<name>A0A1V9YIZ2_9STRA</name>
<feature type="region of interest" description="Disordered" evidence="5">
    <location>
        <begin position="237"/>
        <end position="262"/>
    </location>
</feature>
<feature type="non-terminal residue" evidence="6">
    <location>
        <position position="393"/>
    </location>
</feature>